<gene>
    <name evidence="3" type="ORF">N7460_006117</name>
</gene>
<evidence type="ECO:0000313" key="4">
    <source>
        <dbReference type="Proteomes" id="UP001219568"/>
    </source>
</evidence>
<keyword evidence="1" id="KW-0732">Signal</keyword>
<protein>
    <recommendedName>
        <fullName evidence="2">LysM domain-containing protein</fullName>
    </recommendedName>
</protein>
<dbReference type="AlphaFoldDB" id="A0AAD6IG18"/>
<proteinExistence type="predicted"/>
<evidence type="ECO:0000259" key="2">
    <source>
        <dbReference type="PROSITE" id="PS51782"/>
    </source>
</evidence>
<name>A0AAD6IG18_PENCN</name>
<dbReference type="Proteomes" id="UP001219568">
    <property type="component" value="Unassembled WGS sequence"/>
</dbReference>
<dbReference type="PROSITE" id="PS51782">
    <property type="entry name" value="LYSM"/>
    <property type="match status" value="1"/>
</dbReference>
<feature type="signal peptide" evidence="1">
    <location>
        <begin position="1"/>
        <end position="23"/>
    </location>
</feature>
<dbReference type="InterPro" id="IPR018392">
    <property type="entry name" value="LysM"/>
</dbReference>
<comment type="caution">
    <text evidence="3">The sequence shown here is derived from an EMBL/GenBank/DDBJ whole genome shotgun (WGS) entry which is preliminary data.</text>
</comment>
<dbReference type="Pfam" id="PF01476">
    <property type="entry name" value="LysM"/>
    <property type="match status" value="1"/>
</dbReference>
<dbReference type="Gene3D" id="3.10.350.10">
    <property type="entry name" value="LysM domain"/>
    <property type="match status" value="1"/>
</dbReference>
<keyword evidence="4" id="KW-1185">Reference proteome</keyword>
<sequence length="101" mass="11135">MVAITIRNIACLLGVASLGASVAVDTTKVDVDATAWKMTEFCVDYYTVGFGDTCWDIISRNQNKFTMRQLLCWNTDINPWCSNLIPGRQVCVGVDRPGPVC</sequence>
<feature type="chain" id="PRO_5041990577" description="LysM domain-containing protein" evidence="1">
    <location>
        <begin position="24"/>
        <end position="101"/>
    </location>
</feature>
<evidence type="ECO:0000256" key="1">
    <source>
        <dbReference type="SAM" id="SignalP"/>
    </source>
</evidence>
<dbReference type="EMBL" id="JAQJZL010000004">
    <property type="protein sequence ID" value="KAJ6044762.1"/>
    <property type="molecule type" value="Genomic_DNA"/>
</dbReference>
<accession>A0AAD6IG18</accession>
<reference evidence="3" key="2">
    <citation type="submission" date="2023-01" db="EMBL/GenBank/DDBJ databases">
        <authorList>
            <person name="Petersen C."/>
        </authorList>
    </citation>
    <scope>NUCLEOTIDE SEQUENCE</scope>
    <source>
        <strain evidence="3">IBT 15450</strain>
    </source>
</reference>
<reference evidence="3" key="1">
    <citation type="journal article" date="2023" name="IMA Fungus">
        <title>Comparative genomic study of the Penicillium genus elucidates a diverse pangenome and 15 lateral gene transfer events.</title>
        <authorList>
            <person name="Petersen C."/>
            <person name="Sorensen T."/>
            <person name="Nielsen M.R."/>
            <person name="Sondergaard T.E."/>
            <person name="Sorensen J.L."/>
            <person name="Fitzpatrick D.A."/>
            <person name="Frisvad J.C."/>
            <person name="Nielsen K.L."/>
        </authorList>
    </citation>
    <scope>NUCLEOTIDE SEQUENCE</scope>
    <source>
        <strain evidence="3">IBT 15450</strain>
    </source>
</reference>
<organism evidence="3 4">
    <name type="scientific">Penicillium canescens</name>
    <dbReference type="NCBI Taxonomy" id="5083"/>
    <lineage>
        <taxon>Eukaryota</taxon>
        <taxon>Fungi</taxon>
        <taxon>Dikarya</taxon>
        <taxon>Ascomycota</taxon>
        <taxon>Pezizomycotina</taxon>
        <taxon>Eurotiomycetes</taxon>
        <taxon>Eurotiomycetidae</taxon>
        <taxon>Eurotiales</taxon>
        <taxon>Aspergillaceae</taxon>
        <taxon>Penicillium</taxon>
    </lineage>
</organism>
<dbReference type="InterPro" id="IPR036779">
    <property type="entry name" value="LysM_dom_sf"/>
</dbReference>
<feature type="domain" description="LysM" evidence="2">
    <location>
        <begin position="44"/>
        <end position="92"/>
    </location>
</feature>
<evidence type="ECO:0000313" key="3">
    <source>
        <dbReference type="EMBL" id="KAJ6044762.1"/>
    </source>
</evidence>
<dbReference type="SUPFAM" id="SSF54106">
    <property type="entry name" value="LysM domain"/>
    <property type="match status" value="1"/>
</dbReference>
<dbReference type="CDD" id="cd00118">
    <property type="entry name" value="LysM"/>
    <property type="match status" value="1"/>
</dbReference>